<dbReference type="OrthoDB" id="9791262at2"/>
<gene>
    <name evidence="2" type="ORF">E2F43_16610</name>
</gene>
<dbReference type="EMBL" id="SMSE01000004">
    <property type="protein sequence ID" value="TDG11981.1"/>
    <property type="molecule type" value="Genomic_DNA"/>
</dbReference>
<dbReference type="GO" id="GO:0016706">
    <property type="term" value="F:2-oxoglutarate-dependent dioxygenase activity"/>
    <property type="evidence" value="ECO:0007669"/>
    <property type="project" value="UniProtKB-ARBA"/>
</dbReference>
<accession>A0A4R5LP09</accession>
<dbReference type="PANTHER" id="PTHR20883">
    <property type="entry name" value="PHYTANOYL-COA DIOXYGENASE DOMAIN CONTAINING 1"/>
    <property type="match status" value="1"/>
</dbReference>
<name>A0A4R5LP09_9GAMM</name>
<sequence length="342" mass="39428">MLRSIIYRAKRCVHCSPGLYRALYAGATFNFDYLGQQLQRKHYASRFGGMWTDRDDFEDILNARVRSGEIPQGQVEGLYNWREQGFVRLEQAVDHALIDRYLAELEALKSAPESPLLMTAASAPEPVPYRPEAAEAHHSVRVVDDYFFNVTARDILFGEPVTDFLALVFNARPELHQSLSFDRGSEQDIHQDTAFVRMNSPMKLAAAWVALEDVRPGSGELLYYPGSHRWPDFMFSNFFKHYDEERDGLQQLERWYAWLHAQGESHSSQLTAFLPRKGDVFLWHAGLAHGGAAITDHSATRQSLVGHYCPRGVRPLYHYYKPAQRTYRHHGQFRYCSSYYRG</sequence>
<dbReference type="AlphaFoldDB" id="A0A4R5LP09"/>
<evidence type="ECO:0000313" key="3">
    <source>
        <dbReference type="Proteomes" id="UP000295554"/>
    </source>
</evidence>
<dbReference type="Pfam" id="PF05721">
    <property type="entry name" value="PhyH"/>
    <property type="match status" value="1"/>
</dbReference>
<dbReference type="InterPro" id="IPR008775">
    <property type="entry name" value="Phytyl_CoA_dOase-like"/>
</dbReference>
<comment type="caution">
    <text evidence="2">The sequence shown here is derived from an EMBL/GenBank/DDBJ whole genome shotgun (WGS) entry which is preliminary data.</text>
</comment>
<proteinExistence type="predicted"/>
<evidence type="ECO:0000256" key="1">
    <source>
        <dbReference type="ARBA" id="ARBA00001954"/>
    </source>
</evidence>
<comment type="cofactor">
    <cofactor evidence="1">
        <name>Fe(2+)</name>
        <dbReference type="ChEBI" id="CHEBI:29033"/>
    </cofactor>
</comment>
<dbReference type="SUPFAM" id="SSF51197">
    <property type="entry name" value="Clavaminate synthase-like"/>
    <property type="match status" value="1"/>
</dbReference>
<dbReference type="PANTHER" id="PTHR20883:SF48">
    <property type="entry name" value="ECTOINE DIOXYGENASE"/>
    <property type="match status" value="1"/>
</dbReference>
<keyword evidence="3" id="KW-1185">Reference proteome</keyword>
<evidence type="ECO:0000313" key="2">
    <source>
        <dbReference type="EMBL" id="TDG11981.1"/>
    </source>
</evidence>
<dbReference type="Gene3D" id="2.60.120.620">
    <property type="entry name" value="q2cbj1_9rhob like domain"/>
    <property type="match status" value="1"/>
</dbReference>
<dbReference type="GO" id="GO:0005506">
    <property type="term" value="F:iron ion binding"/>
    <property type="evidence" value="ECO:0007669"/>
    <property type="project" value="UniProtKB-ARBA"/>
</dbReference>
<organism evidence="2 3">
    <name type="scientific">Seongchinamella unica</name>
    <dbReference type="NCBI Taxonomy" id="2547392"/>
    <lineage>
        <taxon>Bacteria</taxon>
        <taxon>Pseudomonadati</taxon>
        <taxon>Pseudomonadota</taxon>
        <taxon>Gammaproteobacteria</taxon>
        <taxon>Cellvibrionales</taxon>
        <taxon>Halieaceae</taxon>
        <taxon>Seongchinamella</taxon>
    </lineage>
</organism>
<evidence type="ECO:0008006" key="4">
    <source>
        <dbReference type="Google" id="ProtNLM"/>
    </source>
</evidence>
<protein>
    <recommendedName>
        <fullName evidence="4">Phytanoyl-CoA dioxygenase</fullName>
    </recommendedName>
</protein>
<dbReference type="RefSeq" id="WP_133214753.1">
    <property type="nucleotide sequence ID" value="NZ_SMSE01000004.1"/>
</dbReference>
<reference evidence="2 3" key="1">
    <citation type="submission" date="2019-03" db="EMBL/GenBank/DDBJ databases">
        <title>Seongchinamella monodicae gen. nov., sp. nov., a novel member of the Gammaproteobacteria isolated from a tidal mudflat of beach.</title>
        <authorList>
            <person name="Yang H.G."/>
            <person name="Kang J.W."/>
            <person name="Lee S.D."/>
        </authorList>
    </citation>
    <scope>NUCLEOTIDE SEQUENCE [LARGE SCALE GENOMIC DNA]</scope>
    <source>
        <strain evidence="2 3">GH4-78</strain>
    </source>
</reference>
<dbReference type="Proteomes" id="UP000295554">
    <property type="component" value="Unassembled WGS sequence"/>
</dbReference>